<proteinExistence type="predicted"/>
<name>A0ABP9DFJ9_9BACT</name>
<accession>A0ABP9DFJ9</accession>
<organism evidence="2 3">
    <name type="scientific">Algivirga pacifica</name>
    <dbReference type="NCBI Taxonomy" id="1162670"/>
    <lineage>
        <taxon>Bacteria</taxon>
        <taxon>Pseudomonadati</taxon>
        <taxon>Bacteroidota</taxon>
        <taxon>Cytophagia</taxon>
        <taxon>Cytophagales</taxon>
        <taxon>Flammeovirgaceae</taxon>
        <taxon>Algivirga</taxon>
    </lineage>
</organism>
<comment type="caution">
    <text evidence="2">The sequence shown here is derived from an EMBL/GenBank/DDBJ whole genome shotgun (WGS) entry which is preliminary data.</text>
</comment>
<evidence type="ECO:0000256" key="1">
    <source>
        <dbReference type="SAM" id="Phobius"/>
    </source>
</evidence>
<keyword evidence="3" id="KW-1185">Reference proteome</keyword>
<protein>
    <recommendedName>
        <fullName evidence="4">DUF4199 domain-containing protein</fullName>
    </recommendedName>
</protein>
<dbReference type="EMBL" id="BAABJX010000042">
    <property type="protein sequence ID" value="GAA4840690.1"/>
    <property type="molecule type" value="Genomic_DNA"/>
</dbReference>
<keyword evidence="1" id="KW-1133">Transmembrane helix</keyword>
<gene>
    <name evidence="2" type="ORF">GCM10023331_27120</name>
</gene>
<sequence>MNSQITKTTFCILAGLGLILGLTVHIISLLGIYIGDSIPFVWMLHLGIFVVWVPAVLLLKDNPELQQLNASKNKNPLKFYGILFKNAPKPVMVISLFFFAYAMINFFLFMQSGGGGVPSIIDGKYVINNHGNIIKELTEAEFFKMKANEIRGFSGHWIAFYSLSMGILWPKAQVNNSSNKVA</sequence>
<feature type="transmembrane region" description="Helical" evidence="1">
    <location>
        <begin position="12"/>
        <end position="34"/>
    </location>
</feature>
<evidence type="ECO:0000313" key="2">
    <source>
        <dbReference type="EMBL" id="GAA4840690.1"/>
    </source>
</evidence>
<keyword evidence="1" id="KW-0812">Transmembrane</keyword>
<evidence type="ECO:0008006" key="4">
    <source>
        <dbReference type="Google" id="ProtNLM"/>
    </source>
</evidence>
<dbReference type="RefSeq" id="WP_345372672.1">
    <property type="nucleotide sequence ID" value="NZ_BAABJX010000042.1"/>
</dbReference>
<feature type="transmembrane region" description="Helical" evidence="1">
    <location>
        <begin position="40"/>
        <end position="59"/>
    </location>
</feature>
<keyword evidence="1" id="KW-0472">Membrane</keyword>
<dbReference type="Proteomes" id="UP001500298">
    <property type="component" value="Unassembled WGS sequence"/>
</dbReference>
<evidence type="ECO:0000313" key="3">
    <source>
        <dbReference type="Proteomes" id="UP001500298"/>
    </source>
</evidence>
<reference evidence="3" key="1">
    <citation type="journal article" date="2019" name="Int. J. Syst. Evol. Microbiol.">
        <title>The Global Catalogue of Microorganisms (GCM) 10K type strain sequencing project: providing services to taxonomists for standard genome sequencing and annotation.</title>
        <authorList>
            <consortium name="The Broad Institute Genomics Platform"/>
            <consortium name="The Broad Institute Genome Sequencing Center for Infectious Disease"/>
            <person name="Wu L."/>
            <person name="Ma J."/>
        </authorList>
    </citation>
    <scope>NUCLEOTIDE SEQUENCE [LARGE SCALE GENOMIC DNA]</scope>
    <source>
        <strain evidence="3">JCM 18326</strain>
    </source>
</reference>